<dbReference type="PROSITE" id="PS00028">
    <property type="entry name" value="ZINC_FINGER_C2H2_1"/>
    <property type="match status" value="4"/>
</dbReference>
<dbReference type="SUPFAM" id="SSF57667">
    <property type="entry name" value="beta-beta-alpha zinc fingers"/>
    <property type="match status" value="2"/>
</dbReference>
<keyword evidence="4 9" id="KW-0863">Zinc-finger</keyword>
<dbReference type="PANTHER" id="PTHR45891">
    <property type="entry name" value="ZINC FINGER HOMEOBOX PROTEIN"/>
    <property type="match status" value="1"/>
</dbReference>
<accession>A0A0B2VHH8</accession>
<dbReference type="InterPro" id="IPR013087">
    <property type="entry name" value="Znf_C2H2_type"/>
</dbReference>
<name>A0A0B2VHH8_TOXCA</name>
<evidence type="ECO:0000259" key="10">
    <source>
        <dbReference type="PROSITE" id="PS50157"/>
    </source>
</evidence>
<evidence type="ECO:0000256" key="8">
    <source>
        <dbReference type="ARBA" id="ARBA00023242"/>
    </source>
</evidence>
<dbReference type="PANTHER" id="PTHR45891:SF3">
    <property type="entry name" value="ZINC FINGER PROTEIN 2"/>
    <property type="match status" value="1"/>
</dbReference>
<protein>
    <submittedName>
        <fullName evidence="11">Zinc finger protein 2</fullName>
    </submittedName>
</protein>
<feature type="domain" description="C2H2-type" evidence="10">
    <location>
        <begin position="490"/>
        <end position="518"/>
    </location>
</feature>
<evidence type="ECO:0000256" key="3">
    <source>
        <dbReference type="ARBA" id="ARBA00022737"/>
    </source>
</evidence>
<feature type="domain" description="C2H2-type" evidence="10">
    <location>
        <begin position="688"/>
        <end position="719"/>
    </location>
</feature>
<evidence type="ECO:0000256" key="4">
    <source>
        <dbReference type="ARBA" id="ARBA00022771"/>
    </source>
</evidence>
<keyword evidence="8" id="KW-0539">Nucleus</keyword>
<dbReference type="STRING" id="6265.A0A0B2VHH8"/>
<dbReference type="GO" id="GO:0008270">
    <property type="term" value="F:zinc ion binding"/>
    <property type="evidence" value="ECO:0007669"/>
    <property type="project" value="UniProtKB-KW"/>
</dbReference>
<keyword evidence="5" id="KW-0862">Zinc</keyword>
<feature type="domain" description="C2H2-type" evidence="10">
    <location>
        <begin position="364"/>
        <end position="395"/>
    </location>
</feature>
<keyword evidence="6" id="KW-0238">DNA-binding</keyword>
<dbReference type="Proteomes" id="UP000031036">
    <property type="component" value="Unassembled WGS sequence"/>
</dbReference>
<evidence type="ECO:0000256" key="9">
    <source>
        <dbReference type="PROSITE-ProRule" id="PRU00042"/>
    </source>
</evidence>
<dbReference type="OrthoDB" id="6417226at2759"/>
<evidence type="ECO:0000313" key="11">
    <source>
        <dbReference type="EMBL" id="KHN80430.1"/>
    </source>
</evidence>
<dbReference type="SMART" id="SM00355">
    <property type="entry name" value="ZnF_C2H2"/>
    <property type="match status" value="7"/>
</dbReference>
<keyword evidence="2" id="KW-0479">Metal-binding</keyword>
<dbReference type="Pfam" id="PF12874">
    <property type="entry name" value="zf-met"/>
    <property type="match status" value="2"/>
</dbReference>
<gene>
    <name evidence="11" type="primary">zfh2</name>
    <name evidence="11" type="ORF">Tcan_09720</name>
</gene>
<keyword evidence="3" id="KW-0677">Repeat</keyword>
<dbReference type="InterPro" id="IPR051968">
    <property type="entry name" value="ZnFinger_Homeobox_TR"/>
</dbReference>
<dbReference type="GO" id="GO:0000978">
    <property type="term" value="F:RNA polymerase II cis-regulatory region sequence-specific DNA binding"/>
    <property type="evidence" value="ECO:0007669"/>
    <property type="project" value="TreeGrafter"/>
</dbReference>
<proteinExistence type="predicted"/>
<comment type="subcellular location">
    <subcellularLocation>
        <location evidence="1">Nucleus</location>
    </subcellularLocation>
</comment>
<evidence type="ECO:0000256" key="6">
    <source>
        <dbReference type="ARBA" id="ARBA00023125"/>
    </source>
</evidence>
<dbReference type="GO" id="GO:0005634">
    <property type="term" value="C:nucleus"/>
    <property type="evidence" value="ECO:0007669"/>
    <property type="project" value="UniProtKB-SubCell"/>
</dbReference>
<organism evidence="11 12">
    <name type="scientific">Toxocara canis</name>
    <name type="common">Canine roundworm</name>
    <dbReference type="NCBI Taxonomy" id="6265"/>
    <lineage>
        <taxon>Eukaryota</taxon>
        <taxon>Metazoa</taxon>
        <taxon>Ecdysozoa</taxon>
        <taxon>Nematoda</taxon>
        <taxon>Chromadorea</taxon>
        <taxon>Rhabditida</taxon>
        <taxon>Spirurina</taxon>
        <taxon>Ascaridomorpha</taxon>
        <taxon>Ascaridoidea</taxon>
        <taxon>Toxocaridae</taxon>
        <taxon>Toxocara</taxon>
    </lineage>
</organism>
<dbReference type="EMBL" id="JPKZ01001747">
    <property type="protein sequence ID" value="KHN80430.1"/>
    <property type="molecule type" value="Genomic_DNA"/>
</dbReference>
<evidence type="ECO:0000256" key="1">
    <source>
        <dbReference type="ARBA" id="ARBA00004123"/>
    </source>
</evidence>
<dbReference type="GO" id="GO:0000981">
    <property type="term" value="F:DNA-binding transcription factor activity, RNA polymerase II-specific"/>
    <property type="evidence" value="ECO:0007669"/>
    <property type="project" value="TreeGrafter"/>
</dbReference>
<dbReference type="InterPro" id="IPR036236">
    <property type="entry name" value="Znf_C2H2_sf"/>
</dbReference>
<comment type="caution">
    <text evidence="11">The sequence shown here is derived from an EMBL/GenBank/DDBJ whole genome shotgun (WGS) entry which is preliminary data.</text>
</comment>
<evidence type="ECO:0000256" key="7">
    <source>
        <dbReference type="ARBA" id="ARBA00023155"/>
    </source>
</evidence>
<evidence type="ECO:0000256" key="5">
    <source>
        <dbReference type="ARBA" id="ARBA00022833"/>
    </source>
</evidence>
<evidence type="ECO:0000313" key="12">
    <source>
        <dbReference type="Proteomes" id="UP000031036"/>
    </source>
</evidence>
<reference evidence="11 12" key="1">
    <citation type="submission" date="2014-11" db="EMBL/GenBank/DDBJ databases">
        <title>Genetic blueprint of the zoonotic pathogen Toxocara canis.</title>
        <authorList>
            <person name="Zhu X.-Q."/>
            <person name="Korhonen P.K."/>
            <person name="Cai H."/>
            <person name="Young N.D."/>
            <person name="Nejsum P."/>
            <person name="von Samson-Himmelstjerna G."/>
            <person name="Boag P.R."/>
            <person name="Tan P."/>
            <person name="Li Q."/>
            <person name="Min J."/>
            <person name="Yang Y."/>
            <person name="Wang X."/>
            <person name="Fang X."/>
            <person name="Hall R.S."/>
            <person name="Hofmann A."/>
            <person name="Sternberg P.W."/>
            <person name="Jex A.R."/>
            <person name="Gasser R.B."/>
        </authorList>
    </citation>
    <scope>NUCLEOTIDE SEQUENCE [LARGE SCALE GENOMIC DNA]</scope>
    <source>
        <strain evidence="11">PN_DK_2014</strain>
    </source>
</reference>
<feature type="domain" description="C2H2-type" evidence="10">
    <location>
        <begin position="166"/>
        <end position="194"/>
    </location>
</feature>
<dbReference type="FunFam" id="3.30.160.60:FF:000081">
    <property type="entry name" value="Zinc finger homeobox protein 4"/>
    <property type="match status" value="2"/>
</dbReference>
<dbReference type="AlphaFoldDB" id="A0A0B2VHH8"/>
<sequence>MRPASVPLNRIAATTKECSEQLSTPKVLPALSQEELVCTHLRIGGGCGRCGKGKGTFLDAYQSIWANNSRFFQQFIRNYNHNKTRNEPEYTYCAQVPFEGVYRQWGSVVVVSECGGVDATVSEGPFSLGSSRIDRLILIRENVVLQWTVLSPDAQVPSLPDPSPHFFCLRCRLRFSTGTQLRDHVSQSHPGLQNSSLHSDSDLHSFTIVLMCDLSVSFAEPIRESAQLGCGMASGSEVANSSLEVEHMIQRSFLSADFNTRILQHVPMNLMNGSSALAFIGSGEMDAVASSSPLISAAALTARNSSKTLKCPKCNWHYKYHETLEIHMKEKHADNEVKCVYCLQGRAHPRLARGESYSCGYKPYRCELCKYSTTTKGNLSIHMQSDKHLHAMQEMPSILSGNSGTPCTELDSESTLQCLVPFEGVYRQWGSVVVVSECGGVDATVSEGPFSLGSSRIDRLILIRENVVLQWTVLSPDAQVPSLPDPSPHFFCLRCRLRFSTGTQLRDHVSQSHPGLQNSSLHSDSDLHSFTIVLMCDLSVSFAEPIRESAQLGCGMASGSEVANSSLEVEHMIQRSFLSADFNTRILQHVPMNLMNGSSALAFIGSGEMDAVASSSPLISAAALTARNSSKTLKCPKCNWHYKYHETLEIHMKEKHADNEVKCVYCLQGRAHPRLARGESYSCGYKPYRCELCKYSTTTKGNLSIHMQSDKHLHAMQEMPSILSGNSGTPCTELDSESTLQCLVCSNYSSDSIHDMLEHIEKDRSRPVIGDMSILHGVYQCNLCPYSTNLKANFQLHTRTDKHLQRVQMEMIGGAARIAHDSNLVA</sequence>
<dbReference type="PROSITE" id="PS50157">
    <property type="entry name" value="ZINC_FINGER_C2H2_2"/>
    <property type="match status" value="4"/>
</dbReference>
<keyword evidence="7" id="KW-0371">Homeobox</keyword>
<evidence type="ECO:0000256" key="2">
    <source>
        <dbReference type="ARBA" id="ARBA00022723"/>
    </source>
</evidence>
<keyword evidence="12" id="KW-1185">Reference proteome</keyword>
<dbReference type="Gene3D" id="3.30.160.60">
    <property type="entry name" value="Classic Zinc Finger"/>
    <property type="match status" value="2"/>
</dbReference>